<dbReference type="GO" id="GO:0009341">
    <property type="term" value="C:beta-galactosidase complex"/>
    <property type="evidence" value="ECO:0007669"/>
    <property type="project" value="InterPro"/>
</dbReference>
<keyword evidence="7" id="KW-0106">Calcium</keyword>
<evidence type="ECO:0000256" key="5">
    <source>
        <dbReference type="ARBA" id="ARBA00012756"/>
    </source>
</evidence>
<dbReference type="SMART" id="SM01038">
    <property type="entry name" value="Bgal_small_N"/>
    <property type="match status" value="1"/>
</dbReference>
<dbReference type="InterPro" id="IPR032312">
    <property type="entry name" value="LacZ_4"/>
</dbReference>
<dbReference type="SUPFAM" id="SSF74650">
    <property type="entry name" value="Galactose mutarotase-like"/>
    <property type="match status" value="1"/>
</dbReference>
<dbReference type="InterPro" id="IPR004199">
    <property type="entry name" value="B-gal_small/dom_5"/>
</dbReference>
<evidence type="ECO:0000313" key="12">
    <source>
        <dbReference type="EMBL" id="PWE00402.1"/>
    </source>
</evidence>
<dbReference type="EMBL" id="QEWP01000003">
    <property type="protein sequence ID" value="PWE00402.1"/>
    <property type="molecule type" value="Genomic_DNA"/>
</dbReference>
<comment type="cofactor">
    <cofactor evidence="2">
        <name>Ca(2+)</name>
        <dbReference type="ChEBI" id="CHEBI:29108"/>
    </cofactor>
</comment>
<comment type="similarity">
    <text evidence="3">Belongs to the glycosyl hydrolase 2 family.</text>
</comment>
<protein>
    <recommendedName>
        <fullName evidence="5">beta-galactosidase</fullName>
        <ecNumber evidence="5">3.2.1.23</ecNumber>
    </recommendedName>
    <alternativeName>
        <fullName evidence="9">Lactase</fullName>
    </alternativeName>
</protein>
<evidence type="ECO:0000256" key="4">
    <source>
        <dbReference type="ARBA" id="ARBA00011245"/>
    </source>
</evidence>
<keyword evidence="6" id="KW-0378">Hydrolase</keyword>
<dbReference type="Pfam" id="PF02929">
    <property type="entry name" value="Bgal_small_N"/>
    <property type="match status" value="1"/>
</dbReference>
<evidence type="ECO:0000256" key="10">
    <source>
        <dbReference type="SAM" id="SignalP"/>
    </source>
</evidence>
<dbReference type="Pfam" id="PF02837">
    <property type="entry name" value="Glyco_hydro_2_N"/>
    <property type="match status" value="1"/>
</dbReference>
<evidence type="ECO:0000256" key="1">
    <source>
        <dbReference type="ARBA" id="ARBA00001412"/>
    </source>
</evidence>
<comment type="caution">
    <text evidence="12">The sequence shown here is derived from an EMBL/GenBank/DDBJ whole genome shotgun (WGS) entry which is preliminary data.</text>
</comment>
<comment type="catalytic activity">
    <reaction evidence="1">
        <text>Hydrolysis of terminal non-reducing beta-D-galactose residues in beta-D-galactosides.</text>
        <dbReference type="EC" id="3.2.1.23"/>
    </reaction>
</comment>
<evidence type="ECO:0000256" key="8">
    <source>
        <dbReference type="ARBA" id="ARBA00023295"/>
    </source>
</evidence>
<dbReference type="Pfam" id="PF16353">
    <property type="entry name" value="LacZ_4"/>
    <property type="match status" value="1"/>
</dbReference>
<dbReference type="GO" id="GO:0030246">
    <property type="term" value="F:carbohydrate binding"/>
    <property type="evidence" value="ECO:0007669"/>
    <property type="project" value="InterPro"/>
</dbReference>
<feature type="signal peptide" evidence="10">
    <location>
        <begin position="1"/>
        <end position="20"/>
    </location>
</feature>
<dbReference type="Gene3D" id="2.70.98.10">
    <property type="match status" value="1"/>
</dbReference>
<evidence type="ECO:0000259" key="11">
    <source>
        <dbReference type="SMART" id="SM01038"/>
    </source>
</evidence>
<dbReference type="RefSeq" id="WP_109263441.1">
    <property type="nucleotide sequence ID" value="NZ_QEWP01000003.1"/>
</dbReference>
<dbReference type="Gene3D" id="2.60.120.260">
    <property type="entry name" value="Galactose-binding domain-like"/>
    <property type="match status" value="1"/>
</dbReference>
<organism evidence="12 13">
    <name type="scientific">Marinilabilia rubra</name>
    <dbReference type="NCBI Taxonomy" id="2162893"/>
    <lineage>
        <taxon>Bacteria</taxon>
        <taxon>Pseudomonadati</taxon>
        <taxon>Bacteroidota</taxon>
        <taxon>Bacteroidia</taxon>
        <taxon>Marinilabiliales</taxon>
        <taxon>Marinilabiliaceae</taxon>
        <taxon>Marinilabilia</taxon>
    </lineage>
</organism>
<dbReference type="InterPro" id="IPR036156">
    <property type="entry name" value="Beta-gal/glucu_dom_sf"/>
</dbReference>
<dbReference type="SUPFAM" id="SSF49303">
    <property type="entry name" value="beta-Galactosidase/glucuronidase domain"/>
    <property type="match status" value="2"/>
</dbReference>
<dbReference type="InterPro" id="IPR013783">
    <property type="entry name" value="Ig-like_fold"/>
</dbReference>
<comment type="subunit">
    <text evidence="4">Monomer.</text>
</comment>
<dbReference type="InterPro" id="IPR008979">
    <property type="entry name" value="Galactose-bd-like_sf"/>
</dbReference>
<evidence type="ECO:0000256" key="6">
    <source>
        <dbReference type="ARBA" id="ARBA00022801"/>
    </source>
</evidence>
<dbReference type="PRINTS" id="PR00132">
    <property type="entry name" value="GLHYDRLASE2"/>
</dbReference>
<dbReference type="EC" id="3.2.1.23" evidence="5"/>
<keyword evidence="10" id="KW-0732">Signal</keyword>
<dbReference type="Pfam" id="PF00703">
    <property type="entry name" value="Glyco_hydro_2"/>
    <property type="match status" value="1"/>
</dbReference>
<keyword evidence="8" id="KW-0326">Glycosidase</keyword>
<dbReference type="InterPro" id="IPR023232">
    <property type="entry name" value="Glyco_hydro_2_AS"/>
</dbReference>
<evidence type="ECO:0000256" key="3">
    <source>
        <dbReference type="ARBA" id="ARBA00007401"/>
    </source>
</evidence>
<dbReference type="AlphaFoldDB" id="A0A2U2BBF1"/>
<dbReference type="Gene3D" id="3.20.20.80">
    <property type="entry name" value="Glycosidases"/>
    <property type="match status" value="1"/>
</dbReference>
<accession>A0A2U2BBF1</accession>
<dbReference type="GO" id="GO:0004565">
    <property type="term" value="F:beta-galactosidase activity"/>
    <property type="evidence" value="ECO:0007669"/>
    <property type="project" value="UniProtKB-EC"/>
</dbReference>
<dbReference type="Pfam" id="PF02836">
    <property type="entry name" value="Glyco_hydro_2_C"/>
    <property type="match status" value="1"/>
</dbReference>
<dbReference type="InterPro" id="IPR006104">
    <property type="entry name" value="Glyco_hydro_2_N"/>
</dbReference>
<proteinExistence type="inferred from homology"/>
<dbReference type="PROSITE" id="PS00608">
    <property type="entry name" value="GLYCOSYL_HYDROL_F2_2"/>
    <property type="match status" value="1"/>
</dbReference>
<evidence type="ECO:0000256" key="7">
    <source>
        <dbReference type="ARBA" id="ARBA00022837"/>
    </source>
</evidence>
<dbReference type="PANTHER" id="PTHR46323">
    <property type="entry name" value="BETA-GALACTOSIDASE"/>
    <property type="match status" value="1"/>
</dbReference>
<evidence type="ECO:0000313" key="13">
    <source>
        <dbReference type="Proteomes" id="UP000244956"/>
    </source>
</evidence>
<keyword evidence="13" id="KW-1185">Reference proteome</keyword>
<reference evidence="12 13" key="1">
    <citation type="submission" date="2018-05" db="EMBL/GenBank/DDBJ databases">
        <title>Marinilabilia rubrum sp. nov., isolated from saltern sediment.</title>
        <authorList>
            <person name="Zhang R."/>
        </authorList>
    </citation>
    <scope>NUCLEOTIDE SEQUENCE [LARGE SCALE GENOMIC DNA]</scope>
    <source>
        <strain evidence="12 13">WTE16</strain>
    </source>
</reference>
<name>A0A2U2BBF1_9BACT</name>
<evidence type="ECO:0000256" key="2">
    <source>
        <dbReference type="ARBA" id="ARBA00001913"/>
    </source>
</evidence>
<dbReference type="InterPro" id="IPR014718">
    <property type="entry name" value="GH-type_carb-bd"/>
</dbReference>
<gene>
    <name evidence="12" type="ORF">DDZ16_05550</name>
</gene>
<dbReference type="OrthoDB" id="9801077at2"/>
<dbReference type="GO" id="GO:0005990">
    <property type="term" value="P:lactose catabolic process"/>
    <property type="evidence" value="ECO:0007669"/>
    <property type="project" value="TreeGrafter"/>
</dbReference>
<dbReference type="Gene3D" id="2.60.40.10">
    <property type="entry name" value="Immunoglobulins"/>
    <property type="match status" value="2"/>
</dbReference>
<dbReference type="InterPro" id="IPR006101">
    <property type="entry name" value="Glyco_hydro_2"/>
</dbReference>
<feature type="chain" id="PRO_5015613604" description="beta-galactosidase" evidence="10">
    <location>
        <begin position="21"/>
        <end position="1083"/>
    </location>
</feature>
<dbReference type="Proteomes" id="UP000244956">
    <property type="component" value="Unassembled WGS sequence"/>
</dbReference>
<feature type="domain" description="Beta galactosidase small chain/" evidence="11">
    <location>
        <begin position="777"/>
        <end position="1065"/>
    </location>
</feature>
<dbReference type="SUPFAM" id="SSF51445">
    <property type="entry name" value="(Trans)glycosidases"/>
    <property type="match status" value="1"/>
</dbReference>
<dbReference type="FunFam" id="3.20.20.80:FF:000121">
    <property type="entry name" value="Beta-galactosidase"/>
    <property type="match status" value="1"/>
</dbReference>
<dbReference type="InterPro" id="IPR011013">
    <property type="entry name" value="Gal_mutarotase_sf_dom"/>
</dbReference>
<dbReference type="SUPFAM" id="SSF49785">
    <property type="entry name" value="Galactose-binding domain-like"/>
    <property type="match status" value="1"/>
</dbReference>
<dbReference type="InterPro" id="IPR050347">
    <property type="entry name" value="Bact_Beta-galactosidase"/>
</dbReference>
<dbReference type="InterPro" id="IPR006102">
    <property type="entry name" value="Ig-like_GH2"/>
</dbReference>
<dbReference type="InterPro" id="IPR017853">
    <property type="entry name" value="GH"/>
</dbReference>
<dbReference type="PANTHER" id="PTHR46323:SF2">
    <property type="entry name" value="BETA-GALACTOSIDASE"/>
    <property type="match status" value="1"/>
</dbReference>
<dbReference type="InterPro" id="IPR006103">
    <property type="entry name" value="Glyco_hydro_2_cat"/>
</dbReference>
<sequence length="1083" mass="124262">MKKLFISLFLLAFGASGAQSQDKPEWENPLVTQINKEPARATFTSFQSPDKALEGEEPEFRQSLNGTWKFHLAKKPSEKPDNFFDPNFDVSKWDDIKVPGNWEVEGFDVPIYVNIPYPFADERTPITELKNGPEPPRVPRDYNPVGSYRHSFNISTNWDGRRILIQFGAVKSAFYIWINGEKVGYSEGSKLPAEFDITDYALPGQTNTVALEVYRWSDASYLECQDFWRLSGIERNVEIYSQPHTRIRDFEVVSTLDEAYRNGELSLFVDVKNHISQNRNLVVEMTLLDQDTPVLTQQNELFLPKASELTSEFKTTLPGIRPWSAEKPNLYTLLVTLRNEDGTVLESTARKIGFRSVEIKRGQLLINGVAVTLKGANLHEHHPETGHVMDEEMMMRDIELMKQNNLNAVRLAHYPQPEGWYELCDEYGIYIVDEANIESHGLGYGERSLAKDPLWQKAHVERMTRMVERDKNHPSVIIWSMGNEGGNGINFKEGYKAIKALDRSLRPVQYERTEIGSRFALDFDWNTDIIVPQYPGPKTFEWFGQKLLDRPFIPSEYAHAMGNSTGNFQDYWDYINMYPQLQGGFIWDWVNQSIWKEDENGQRIRAYGGDFGENMPSDGNFLLNGIVNADRSPQPALHEVKKAHEWVKFKPLRLNQNEARLLVENYYDFTNLREYQIKAYIKADGQTLKTVELPVTEINPHLGGVVNFDISGIEVQPATEYFLEMEVTTRKAQQGVIPEGHVVAREQIMLPWESELKQEKQMPNGKVEMNEGSDFYNFRMGDVSLRIDKSTGYINGYQHKNTDLIQPDGGPKPDLWRAPNDNDFGAGMPQKNINWKKATHSQKLISIEAKKTDNSAYKVTATWNLPEVNTQFTTVYTIYSNGSVKVANQLKGSETEESDIPRVGILMTLPREFEKFNWYGRGPWENYVDRNTSSFVGIYSSDVSEQMVPYARPQENGNKTGIRWAALTNDKGTGLLMVNNTQDKNLETTAMPYLSEDFDAREGYEYGPVHEENKHIEHVKERDFVRWNIDYGQRGLGGINSWGASPMDKYLLDPSVDYEYEFTLVPLKEVSVEELSEISKDYL</sequence>
<evidence type="ECO:0000256" key="9">
    <source>
        <dbReference type="ARBA" id="ARBA00032230"/>
    </source>
</evidence>